<evidence type="ECO:0000313" key="2">
    <source>
        <dbReference type="EMBL" id="KAF2036254.1"/>
    </source>
</evidence>
<proteinExistence type="predicted"/>
<feature type="compositionally biased region" description="Basic and acidic residues" evidence="1">
    <location>
        <begin position="314"/>
        <end position="324"/>
    </location>
</feature>
<feature type="compositionally biased region" description="Basic and acidic residues" evidence="1">
    <location>
        <begin position="233"/>
        <end position="242"/>
    </location>
</feature>
<feature type="compositionally biased region" description="Basic and acidic residues" evidence="1">
    <location>
        <begin position="29"/>
        <end position="43"/>
    </location>
</feature>
<reference evidence="2" key="1">
    <citation type="journal article" date="2020" name="Stud. Mycol.">
        <title>101 Dothideomycetes genomes: a test case for predicting lifestyles and emergence of pathogens.</title>
        <authorList>
            <person name="Haridas S."/>
            <person name="Albert R."/>
            <person name="Binder M."/>
            <person name="Bloem J."/>
            <person name="Labutti K."/>
            <person name="Salamov A."/>
            <person name="Andreopoulos B."/>
            <person name="Baker S."/>
            <person name="Barry K."/>
            <person name="Bills G."/>
            <person name="Bluhm B."/>
            <person name="Cannon C."/>
            <person name="Castanera R."/>
            <person name="Culley D."/>
            <person name="Daum C."/>
            <person name="Ezra D."/>
            <person name="Gonzalez J."/>
            <person name="Henrissat B."/>
            <person name="Kuo A."/>
            <person name="Liang C."/>
            <person name="Lipzen A."/>
            <person name="Lutzoni F."/>
            <person name="Magnuson J."/>
            <person name="Mondo S."/>
            <person name="Nolan M."/>
            <person name="Ohm R."/>
            <person name="Pangilinan J."/>
            <person name="Park H.-J."/>
            <person name="Ramirez L."/>
            <person name="Alfaro M."/>
            <person name="Sun H."/>
            <person name="Tritt A."/>
            <person name="Yoshinaga Y."/>
            <person name="Zwiers L.-H."/>
            <person name="Turgeon B."/>
            <person name="Goodwin S."/>
            <person name="Spatafora J."/>
            <person name="Crous P."/>
            <person name="Grigoriev I."/>
        </authorList>
    </citation>
    <scope>NUCLEOTIDE SEQUENCE</scope>
    <source>
        <strain evidence="2">CBS 110217</strain>
    </source>
</reference>
<feature type="compositionally biased region" description="Polar residues" evidence="1">
    <location>
        <begin position="18"/>
        <end position="28"/>
    </location>
</feature>
<dbReference type="Proteomes" id="UP000799777">
    <property type="component" value="Unassembled WGS sequence"/>
</dbReference>
<dbReference type="AlphaFoldDB" id="A0A9P4LV05"/>
<feature type="region of interest" description="Disordered" evidence="1">
    <location>
        <begin position="1"/>
        <end position="129"/>
    </location>
</feature>
<feature type="region of interest" description="Disordered" evidence="1">
    <location>
        <begin position="141"/>
        <end position="390"/>
    </location>
</feature>
<evidence type="ECO:0000256" key="1">
    <source>
        <dbReference type="SAM" id="MobiDB-lite"/>
    </source>
</evidence>
<accession>A0A9P4LV05</accession>
<gene>
    <name evidence="2" type="ORF">EK21DRAFT_52767</name>
</gene>
<organism evidence="2 3">
    <name type="scientific">Setomelanomma holmii</name>
    <dbReference type="NCBI Taxonomy" id="210430"/>
    <lineage>
        <taxon>Eukaryota</taxon>
        <taxon>Fungi</taxon>
        <taxon>Dikarya</taxon>
        <taxon>Ascomycota</taxon>
        <taxon>Pezizomycotina</taxon>
        <taxon>Dothideomycetes</taxon>
        <taxon>Pleosporomycetidae</taxon>
        <taxon>Pleosporales</taxon>
        <taxon>Pleosporineae</taxon>
        <taxon>Phaeosphaeriaceae</taxon>
        <taxon>Setomelanomma</taxon>
    </lineage>
</organism>
<keyword evidence="3" id="KW-1185">Reference proteome</keyword>
<dbReference type="OrthoDB" id="3798947at2759"/>
<comment type="caution">
    <text evidence="2">The sequence shown here is derived from an EMBL/GenBank/DDBJ whole genome shotgun (WGS) entry which is preliminary data.</text>
</comment>
<dbReference type="EMBL" id="ML978155">
    <property type="protein sequence ID" value="KAF2036254.1"/>
    <property type="molecule type" value="Genomic_DNA"/>
</dbReference>
<protein>
    <submittedName>
        <fullName evidence="2">Uncharacterized protein</fullName>
    </submittedName>
</protein>
<name>A0A9P4LV05_9PLEO</name>
<feature type="compositionally biased region" description="Basic and acidic residues" evidence="1">
    <location>
        <begin position="279"/>
        <end position="290"/>
    </location>
</feature>
<feature type="compositionally biased region" description="Low complexity" evidence="1">
    <location>
        <begin position="344"/>
        <end position="359"/>
    </location>
</feature>
<sequence length="390" mass="43631">MSYANYDHFQPRPRHDSYYSSSRDTNAYTRHDQPTGAAREKPTAMRNNAGSSPYAYYNSYEPRTTALPHRSVAPPQYRQHSRKQTWPPSPSVEDETASLMREVRSSAASRIEDADPPVDTRGTVDQETLLEDIELPEDRRFVLVTDPSDGPSHTSNSVRDRRRRSVADRGNMAHINTAVEDPPVFTERVSTPYAYTMPQKEPAAPSTPRAEFLSPEPMTPKSASIPRSVPPRDSWDAQKDQTSKQSRPTPSHSRHNSFSKSSPAVKNDVFDDSDVEPEDTTHLRTSERKPARYSFVKSDLQKEDLRTNLYDSQPKPEARRRESNQRPPPAFRKGDSTGSSKNNSYAESPRSSSSSACTSRDGVLHKLSNAFPPQLASPTRAIAQASTPAT</sequence>
<evidence type="ECO:0000313" key="3">
    <source>
        <dbReference type="Proteomes" id="UP000799777"/>
    </source>
</evidence>